<dbReference type="EMBL" id="SJPR01000001">
    <property type="protein sequence ID" value="TWT99101.1"/>
    <property type="molecule type" value="Genomic_DNA"/>
</dbReference>
<gene>
    <name evidence="1" type="ORF">Pla108_00340</name>
</gene>
<reference evidence="1 2" key="1">
    <citation type="submission" date="2019-02" db="EMBL/GenBank/DDBJ databases">
        <title>Deep-cultivation of Planctomycetes and their phenomic and genomic characterization uncovers novel biology.</title>
        <authorList>
            <person name="Wiegand S."/>
            <person name="Jogler M."/>
            <person name="Boedeker C."/>
            <person name="Pinto D."/>
            <person name="Vollmers J."/>
            <person name="Rivas-Marin E."/>
            <person name="Kohn T."/>
            <person name="Peeters S.H."/>
            <person name="Heuer A."/>
            <person name="Rast P."/>
            <person name="Oberbeckmann S."/>
            <person name="Bunk B."/>
            <person name="Jeske O."/>
            <person name="Meyerdierks A."/>
            <person name="Storesund J.E."/>
            <person name="Kallscheuer N."/>
            <person name="Luecker S."/>
            <person name="Lage O.M."/>
            <person name="Pohl T."/>
            <person name="Merkel B.J."/>
            <person name="Hornburger P."/>
            <person name="Mueller R.-W."/>
            <person name="Bruemmer F."/>
            <person name="Labrenz M."/>
            <person name="Spormann A.M."/>
            <person name="Op Den Camp H."/>
            <person name="Overmann J."/>
            <person name="Amann R."/>
            <person name="Jetten M.S.M."/>
            <person name="Mascher T."/>
            <person name="Medema M.H."/>
            <person name="Devos D.P."/>
            <person name="Kaster A.-K."/>
            <person name="Ovreas L."/>
            <person name="Rohde M."/>
            <person name="Galperin M.Y."/>
            <person name="Jogler C."/>
        </authorList>
    </citation>
    <scope>NUCLEOTIDE SEQUENCE [LARGE SCALE GENOMIC DNA]</scope>
    <source>
        <strain evidence="1 2">Pla108</strain>
    </source>
</reference>
<proteinExistence type="predicted"/>
<evidence type="ECO:0000313" key="1">
    <source>
        <dbReference type="EMBL" id="TWT99101.1"/>
    </source>
</evidence>
<accession>A0A5C6AJ59</accession>
<dbReference type="Proteomes" id="UP000317421">
    <property type="component" value="Unassembled WGS sequence"/>
</dbReference>
<organism evidence="1 2">
    <name type="scientific">Botrimarina colliarenosi</name>
    <dbReference type="NCBI Taxonomy" id="2528001"/>
    <lineage>
        <taxon>Bacteria</taxon>
        <taxon>Pseudomonadati</taxon>
        <taxon>Planctomycetota</taxon>
        <taxon>Planctomycetia</taxon>
        <taxon>Pirellulales</taxon>
        <taxon>Lacipirellulaceae</taxon>
        <taxon>Botrimarina</taxon>
    </lineage>
</organism>
<name>A0A5C6AJ59_9BACT</name>
<keyword evidence="2" id="KW-1185">Reference proteome</keyword>
<evidence type="ECO:0000313" key="2">
    <source>
        <dbReference type="Proteomes" id="UP000317421"/>
    </source>
</evidence>
<comment type="caution">
    <text evidence="1">The sequence shown here is derived from an EMBL/GenBank/DDBJ whole genome shotgun (WGS) entry which is preliminary data.</text>
</comment>
<dbReference type="AlphaFoldDB" id="A0A5C6AJ59"/>
<protein>
    <submittedName>
        <fullName evidence="1">Uncharacterized protein</fullName>
    </submittedName>
</protein>
<sequence length="92" mass="10954">MGEDPELWKKLELGDRVRISRFPSYEGCLHDDTAALYRWLVETSRVLTVMKLEFIEEQAYPWSGEIVWSMDSSHPEEFHWLMLNHDGLERVD</sequence>